<dbReference type="Pfam" id="PF00144">
    <property type="entry name" value="Beta-lactamase"/>
    <property type="match status" value="1"/>
</dbReference>
<dbReference type="PANTHER" id="PTHR46825:SF9">
    <property type="entry name" value="BETA-LACTAMASE-RELATED DOMAIN-CONTAINING PROTEIN"/>
    <property type="match status" value="1"/>
</dbReference>
<dbReference type="Gene3D" id="3.40.710.10">
    <property type="entry name" value="DD-peptidase/beta-lactamase superfamily"/>
    <property type="match status" value="1"/>
</dbReference>
<dbReference type="AlphaFoldDB" id="A0A1H6CMU5"/>
<feature type="domain" description="Beta-lactamase-related" evidence="1">
    <location>
        <begin position="21"/>
        <end position="320"/>
    </location>
</feature>
<dbReference type="InterPro" id="IPR012338">
    <property type="entry name" value="Beta-lactam/transpept-like"/>
</dbReference>
<protein>
    <submittedName>
        <fullName evidence="2">CubicO group peptidase, beta-lactamase class C family</fullName>
    </submittedName>
</protein>
<evidence type="ECO:0000313" key="2">
    <source>
        <dbReference type="EMBL" id="SEG73955.1"/>
    </source>
</evidence>
<proteinExistence type="predicted"/>
<reference evidence="2 3" key="1">
    <citation type="submission" date="2016-10" db="EMBL/GenBank/DDBJ databases">
        <authorList>
            <person name="de Groot N.N."/>
        </authorList>
    </citation>
    <scope>NUCLEOTIDE SEQUENCE [LARGE SCALE GENOMIC DNA]</scope>
    <source>
        <strain evidence="2 3">DSM 26656</strain>
    </source>
</reference>
<sequence>MLDWSQALTEATEITEGWTRELGPGGAIVLFDRDGIQEALGGGLAVIEHGLPFTPDTTNRLASISKHILATLLLLEGVPLDAPLGNWLEDLPEALAQVQLGRALDMSGALPDMMEVLWQQGSPFTASLGRDEIGAVLRRLPGLNAAPGTEMAYSNTGWRLGQSILESRTGVAYRASVAGLVGPLGLPIRFVNDESEVVPGLATGYWRGETGWRRGRYGPHFSASGGMAGSAAGLAGWASALLAGRAPLAGMLEKLTAPRHFVDGSESAYRLGLVSSRLGDVALVGHGGSLPGYRNHVLMAPALGVGVVVLTNREEDALWPALRVLAALLGQALPAPVQGAPLGLFAEDEGLFWAEFTPDAISVMGGYERLVSDGAGGMRSLPAYLDIRLRHAADDVVEGMIGGMRRRLTRVPPTPLDASLAGTWRERSFGVEMAIRADGTARMPWAGGVGVESTLTPLPGGRALADLMHGPWRHRPCLCLQADGSLKLASHRARVLQFDRIAKGATT</sequence>
<gene>
    <name evidence="2" type="ORF">SAMN04488115_11137</name>
</gene>
<accession>A0A1H6CMU5</accession>
<name>A0A1H6CMU5_9HYPH</name>
<dbReference type="Proteomes" id="UP000236743">
    <property type="component" value="Unassembled WGS sequence"/>
</dbReference>
<evidence type="ECO:0000313" key="3">
    <source>
        <dbReference type="Proteomes" id="UP000236743"/>
    </source>
</evidence>
<dbReference type="InterPro" id="IPR001466">
    <property type="entry name" value="Beta-lactam-related"/>
</dbReference>
<dbReference type="OrthoDB" id="119951at2"/>
<keyword evidence="3" id="KW-1185">Reference proteome</keyword>
<evidence type="ECO:0000259" key="1">
    <source>
        <dbReference type="Pfam" id="PF00144"/>
    </source>
</evidence>
<dbReference type="PANTHER" id="PTHR46825">
    <property type="entry name" value="D-ALANYL-D-ALANINE-CARBOXYPEPTIDASE/ENDOPEPTIDASE AMPH"/>
    <property type="match status" value="1"/>
</dbReference>
<dbReference type="InterPro" id="IPR050491">
    <property type="entry name" value="AmpC-like"/>
</dbReference>
<dbReference type="RefSeq" id="WP_103874730.1">
    <property type="nucleotide sequence ID" value="NZ_FNUY01000011.1"/>
</dbReference>
<organism evidence="2 3">
    <name type="scientific">Bosea lathyri</name>
    <dbReference type="NCBI Taxonomy" id="1036778"/>
    <lineage>
        <taxon>Bacteria</taxon>
        <taxon>Pseudomonadati</taxon>
        <taxon>Pseudomonadota</taxon>
        <taxon>Alphaproteobacteria</taxon>
        <taxon>Hyphomicrobiales</taxon>
        <taxon>Boseaceae</taxon>
        <taxon>Bosea</taxon>
    </lineage>
</organism>
<dbReference type="EMBL" id="FNUY01000011">
    <property type="protein sequence ID" value="SEG73955.1"/>
    <property type="molecule type" value="Genomic_DNA"/>
</dbReference>
<dbReference type="SUPFAM" id="SSF56601">
    <property type="entry name" value="beta-lactamase/transpeptidase-like"/>
    <property type="match status" value="1"/>
</dbReference>